<accession>A0A3P7I2J3</accession>
<dbReference type="InterPro" id="IPR012338">
    <property type="entry name" value="Beta-lactam/transpept-like"/>
</dbReference>
<keyword evidence="1" id="KW-0472">Membrane</keyword>
<evidence type="ECO:0000313" key="3">
    <source>
        <dbReference type="Proteomes" id="UP000270094"/>
    </source>
</evidence>
<dbReference type="EMBL" id="UYYB01003992">
    <property type="protein sequence ID" value="VDM66890.1"/>
    <property type="molecule type" value="Genomic_DNA"/>
</dbReference>
<keyword evidence="1" id="KW-0812">Transmembrane</keyword>
<sequence>MGNVFCHPAIYVTVLTAVAVICWLWLFGKRSAKEQGYTHPRFRVVRELFREMLQSEPEGVALAVLQKGELVVNLYGGYADRNNMHIPADALR</sequence>
<feature type="transmembrane region" description="Helical" evidence="1">
    <location>
        <begin position="6"/>
        <end position="27"/>
    </location>
</feature>
<dbReference type="Proteomes" id="UP000270094">
    <property type="component" value="Unassembled WGS sequence"/>
</dbReference>
<dbReference type="Gene3D" id="3.40.710.10">
    <property type="entry name" value="DD-peptidase/beta-lactamase superfamily"/>
    <property type="match status" value="1"/>
</dbReference>
<evidence type="ECO:0000313" key="2">
    <source>
        <dbReference type="EMBL" id="VDM66890.1"/>
    </source>
</evidence>
<dbReference type="AlphaFoldDB" id="A0A3P7I2J3"/>
<gene>
    <name evidence="2" type="ORF">SVUK_LOCUS1888</name>
</gene>
<keyword evidence="3" id="KW-1185">Reference proteome</keyword>
<protein>
    <recommendedName>
        <fullName evidence="4">Beta-lactamase-related domain-containing protein</fullName>
    </recommendedName>
</protein>
<name>A0A3P7I2J3_STRVU</name>
<evidence type="ECO:0000256" key="1">
    <source>
        <dbReference type="SAM" id="Phobius"/>
    </source>
</evidence>
<proteinExistence type="predicted"/>
<dbReference type="OrthoDB" id="5946976at2759"/>
<keyword evidence="1" id="KW-1133">Transmembrane helix</keyword>
<organism evidence="2 3">
    <name type="scientific">Strongylus vulgaris</name>
    <name type="common">Blood worm</name>
    <dbReference type="NCBI Taxonomy" id="40348"/>
    <lineage>
        <taxon>Eukaryota</taxon>
        <taxon>Metazoa</taxon>
        <taxon>Ecdysozoa</taxon>
        <taxon>Nematoda</taxon>
        <taxon>Chromadorea</taxon>
        <taxon>Rhabditida</taxon>
        <taxon>Rhabditina</taxon>
        <taxon>Rhabditomorpha</taxon>
        <taxon>Strongyloidea</taxon>
        <taxon>Strongylidae</taxon>
        <taxon>Strongylus</taxon>
    </lineage>
</organism>
<reference evidence="2 3" key="1">
    <citation type="submission" date="2018-11" db="EMBL/GenBank/DDBJ databases">
        <authorList>
            <consortium name="Pathogen Informatics"/>
        </authorList>
    </citation>
    <scope>NUCLEOTIDE SEQUENCE [LARGE SCALE GENOMIC DNA]</scope>
</reference>
<evidence type="ECO:0008006" key="4">
    <source>
        <dbReference type="Google" id="ProtNLM"/>
    </source>
</evidence>